<dbReference type="EMBL" id="JAPJDA010000002">
    <property type="protein sequence ID" value="MCX2836748.1"/>
    <property type="molecule type" value="Genomic_DNA"/>
</dbReference>
<evidence type="ECO:0008006" key="4">
    <source>
        <dbReference type="Google" id="ProtNLM"/>
    </source>
</evidence>
<protein>
    <recommendedName>
        <fullName evidence="4">DUF748 domain-containing protein</fullName>
    </recommendedName>
</protein>
<organism evidence="2 3">
    <name type="scientific">Salinimicrobium profundisediminis</name>
    <dbReference type="NCBI Taxonomy" id="2994553"/>
    <lineage>
        <taxon>Bacteria</taxon>
        <taxon>Pseudomonadati</taxon>
        <taxon>Bacteroidota</taxon>
        <taxon>Flavobacteriia</taxon>
        <taxon>Flavobacteriales</taxon>
        <taxon>Flavobacteriaceae</taxon>
        <taxon>Salinimicrobium</taxon>
    </lineage>
</organism>
<sequence>MSKKKTIIWIGAGVAGIILLLFLANLYVKNSIEQQLDEKLQASGYNDLSVNIFLNRFSVENLKLDERRFAGSIDKVKVNGLSYTEYLFNNNIEVDEFEIISPSLTFFPKDTSAKKSSAQQQVHVKNLRVKNGSFSKQPSDTAAATMYAHIPTARVEDIKSGMQLSGLKNYQLELDTLYLRMNPEHYIDVGSVSAQNGQIDISDFKIRSLFTREEFVQRIPYEKDYVRLDVEKITLDSLNFEMRNDSLYLRNPKMTVARAQLDIYRNKLVADYPNEKPLYSKMLREAPIFLNFEKVEVKNSEIVYEEQVEGAEKPAIVRFAAVNGEINDLHNLKELDTQPKITANADFMQGTPVSIDWTFPVFNPQDKFQISGNFGTLEGEALDPFLIPSLNARARGTVNSVYFNFYGNDDVLQGDFRMEYDEFKVELVNKEKEKKGFLSAIANLFVDNEQEPDEGGGQDVRVERTKNKSFWNYAWKGLREGLLDAVGQL</sequence>
<comment type="caution">
    <text evidence="2">The sequence shown here is derived from an EMBL/GenBank/DDBJ whole genome shotgun (WGS) entry which is preliminary data.</text>
</comment>
<keyword evidence="1" id="KW-0472">Membrane</keyword>
<dbReference type="RefSeq" id="WP_266067929.1">
    <property type="nucleotide sequence ID" value="NZ_JAPJDA010000002.1"/>
</dbReference>
<keyword evidence="3" id="KW-1185">Reference proteome</keyword>
<evidence type="ECO:0000313" key="3">
    <source>
        <dbReference type="Proteomes" id="UP001148482"/>
    </source>
</evidence>
<reference evidence="2" key="1">
    <citation type="submission" date="2022-11" db="EMBL/GenBank/DDBJ databases">
        <title>Salinimicrobium profundisediminis sp. nov., isolated from deep-sea sediment of the Mariana Trench.</title>
        <authorList>
            <person name="Fu H."/>
        </authorList>
    </citation>
    <scope>NUCLEOTIDE SEQUENCE</scope>
    <source>
        <strain evidence="2">MT39</strain>
    </source>
</reference>
<feature type="transmembrane region" description="Helical" evidence="1">
    <location>
        <begin position="7"/>
        <end position="28"/>
    </location>
</feature>
<dbReference type="Proteomes" id="UP001148482">
    <property type="component" value="Unassembled WGS sequence"/>
</dbReference>
<evidence type="ECO:0000256" key="1">
    <source>
        <dbReference type="SAM" id="Phobius"/>
    </source>
</evidence>
<accession>A0A9X3CUG2</accession>
<proteinExistence type="predicted"/>
<evidence type="ECO:0000313" key="2">
    <source>
        <dbReference type="EMBL" id="MCX2836748.1"/>
    </source>
</evidence>
<dbReference type="AlphaFoldDB" id="A0A9X3CUG2"/>
<gene>
    <name evidence="2" type="ORF">OQ279_01175</name>
</gene>
<name>A0A9X3CUG2_9FLAO</name>
<keyword evidence="1" id="KW-0812">Transmembrane</keyword>
<keyword evidence="1" id="KW-1133">Transmembrane helix</keyword>